<keyword evidence="3" id="KW-1185">Reference proteome</keyword>
<dbReference type="GO" id="GO:0030151">
    <property type="term" value="F:molybdenum ion binding"/>
    <property type="evidence" value="ECO:0007669"/>
    <property type="project" value="InterPro"/>
</dbReference>
<dbReference type="PATRIC" id="fig|1386089.3.peg.1427"/>
<dbReference type="InterPro" id="IPR052353">
    <property type="entry name" value="Benzoxazolinone_Detox_Enz"/>
</dbReference>
<protein>
    <submittedName>
        <fullName evidence="2">Molybdenum cofactor biosysynthesis protein</fullName>
    </submittedName>
</protein>
<comment type="caution">
    <text evidence="2">The sequence shown here is derived from an EMBL/GenBank/DDBJ whole genome shotgun (WGS) entry which is preliminary data.</text>
</comment>
<evidence type="ECO:0000313" key="3">
    <source>
        <dbReference type="Proteomes" id="UP000019489"/>
    </source>
</evidence>
<reference evidence="2 3" key="1">
    <citation type="submission" date="2013-08" db="EMBL/GenBank/DDBJ databases">
        <title>Intrasporangium oryzae NRRL B-24470.</title>
        <authorList>
            <person name="Liu H."/>
            <person name="Wang G."/>
        </authorList>
    </citation>
    <scope>NUCLEOTIDE SEQUENCE [LARGE SCALE GENOMIC DNA]</scope>
    <source>
        <strain evidence="2 3">NRRL B-24470</strain>
    </source>
</reference>
<dbReference type="eggNOG" id="COG2258">
    <property type="taxonomic scope" value="Bacteria"/>
</dbReference>
<evidence type="ECO:0000259" key="1">
    <source>
        <dbReference type="PROSITE" id="PS51340"/>
    </source>
</evidence>
<name>W9GAI0_9MICO</name>
<dbReference type="GO" id="GO:0003824">
    <property type="term" value="F:catalytic activity"/>
    <property type="evidence" value="ECO:0007669"/>
    <property type="project" value="InterPro"/>
</dbReference>
<dbReference type="STRING" id="1386089.N865_06495"/>
<accession>W9GAI0</accession>
<evidence type="ECO:0000313" key="2">
    <source>
        <dbReference type="EMBL" id="EWT02237.1"/>
    </source>
</evidence>
<sequence>MPSPAHVLSVNVGRGVERPYASGPVTAIDKRPVDGIDVRDPGPKHGGLGSGVVGDTVGDTRHHGGVTQAVYAYPREDQQWWEERIGRPIEPGGFGENLTTVGVEATHALVGELWTIGDVVLRVEAPRIPCATFAGHMGERRWVKRFTDAGRTGAYLSVVTPGRIEAGAPIVVERPDHDIDLLLAFRAFMGDLGAARRVVDAGVLHPTEQQPLERSLLRRDA</sequence>
<dbReference type="PANTHER" id="PTHR30212">
    <property type="entry name" value="PROTEIN YIIM"/>
    <property type="match status" value="1"/>
</dbReference>
<feature type="domain" description="MOSC" evidence="1">
    <location>
        <begin position="36"/>
        <end position="173"/>
    </location>
</feature>
<gene>
    <name evidence="2" type="ORF">N865_06495</name>
</gene>
<dbReference type="AlphaFoldDB" id="W9GAI0"/>
<dbReference type="Pfam" id="PF03473">
    <property type="entry name" value="MOSC"/>
    <property type="match status" value="1"/>
</dbReference>
<dbReference type="GO" id="GO:0030170">
    <property type="term" value="F:pyridoxal phosphate binding"/>
    <property type="evidence" value="ECO:0007669"/>
    <property type="project" value="InterPro"/>
</dbReference>
<dbReference type="PANTHER" id="PTHR30212:SF2">
    <property type="entry name" value="PROTEIN YIIM"/>
    <property type="match status" value="1"/>
</dbReference>
<dbReference type="Gene3D" id="2.40.33.20">
    <property type="entry name" value="PK beta-barrel domain-like"/>
    <property type="match status" value="1"/>
</dbReference>
<dbReference type="RefSeq" id="WP_034803451.1">
    <property type="nucleotide sequence ID" value="NZ_AWSA01000012.1"/>
</dbReference>
<dbReference type="InterPro" id="IPR011037">
    <property type="entry name" value="Pyrv_Knase-like_insert_dom_sf"/>
</dbReference>
<dbReference type="PROSITE" id="PS51340">
    <property type="entry name" value="MOSC"/>
    <property type="match status" value="1"/>
</dbReference>
<dbReference type="Proteomes" id="UP000019489">
    <property type="component" value="Unassembled WGS sequence"/>
</dbReference>
<dbReference type="EMBL" id="AWSA01000012">
    <property type="protein sequence ID" value="EWT02237.1"/>
    <property type="molecule type" value="Genomic_DNA"/>
</dbReference>
<proteinExistence type="predicted"/>
<dbReference type="SUPFAM" id="SSF50800">
    <property type="entry name" value="PK beta-barrel domain-like"/>
    <property type="match status" value="1"/>
</dbReference>
<dbReference type="InterPro" id="IPR005302">
    <property type="entry name" value="MoCF_Sase_C"/>
</dbReference>
<organism evidence="2 3">
    <name type="scientific">Intrasporangium oryzae NRRL B-24470</name>
    <dbReference type="NCBI Taxonomy" id="1386089"/>
    <lineage>
        <taxon>Bacteria</taxon>
        <taxon>Bacillati</taxon>
        <taxon>Actinomycetota</taxon>
        <taxon>Actinomycetes</taxon>
        <taxon>Micrococcales</taxon>
        <taxon>Intrasporangiaceae</taxon>
        <taxon>Intrasporangium</taxon>
    </lineage>
</organism>
<dbReference type="OrthoDB" id="9786134at2"/>